<dbReference type="EC" id="7.1.1.-" evidence="7"/>
<accession>A0A8J7PAH0</accession>
<name>A0A8J7PAH0_9BACT</name>
<reference evidence="9" key="1">
    <citation type="submission" date="2021-02" db="EMBL/GenBank/DDBJ databases">
        <title>Genome-Resolved Metagenomics of a Microbial Community Performing Photosynthetic Biological Nutrient Removal.</title>
        <authorList>
            <person name="Mcdaniel E.A."/>
        </authorList>
    </citation>
    <scope>NUCLEOTIDE SEQUENCE</scope>
    <source>
        <strain evidence="9">UWPOB_OBS1</strain>
    </source>
</reference>
<dbReference type="Proteomes" id="UP000664277">
    <property type="component" value="Unassembled WGS sequence"/>
</dbReference>
<evidence type="ECO:0000256" key="7">
    <source>
        <dbReference type="RuleBase" id="RU003639"/>
    </source>
</evidence>
<comment type="catalytic activity">
    <reaction evidence="7">
        <text>a quinone + NADH + 5 H(+)(in) = a quinol + NAD(+) + 4 H(+)(out)</text>
        <dbReference type="Rhea" id="RHEA:57888"/>
        <dbReference type="ChEBI" id="CHEBI:15378"/>
        <dbReference type="ChEBI" id="CHEBI:24646"/>
        <dbReference type="ChEBI" id="CHEBI:57540"/>
        <dbReference type="ChEBI" id="CHEBI:57945"/>
        <dbReference type="ChEBI" id="CHEBI:132124"/>
    </reaction>
</comment>
<sequence length="151" mass="17018">MDQSALQIIQIILFVVVGFALPALGMILLAWVLQLALGYHRPNTIKNQPYECGMKPFQEALVQFDIRYYLYALLFILFDIEVIFIIPWLLATDNIPRILLGENFNSVISTATSGTLLSLKMIGPVEIGIFLVILTTGLAYAWKKGALEWEQ</sequence>
<organism evidence="9 10">
    <name type="scientific">Candidatus Obscuribacter phosphatis</name>
    <dbReference type="NCBI Taxonomy" id="1906157"/>
    <lineage>
        <taxon>Bacteria</taxon>
        <taxon>Bacillati</taxon>
        <taxon>Candidatus Melainabacteria</taxon>
        <taxon>Candidatus Obscuribacterales</taxon>
        <taxon>Candidatus Obscuribacteraceae</taxon>
        <taxon>Candidatus Obscuribacter</taxon>
    </lineage>
</organism>
<comment type="subcellular location">
    <subcellularLocation>
        <location evidence="7">Cell membrane</location>
        <topology evidence="7">Multi-pass membrane protein</topology>
    </subcellularLocation>
    <subcellularLocation>
        <location evidence="1">Membrane</location>
    </subcellularLocation>
</comment>
<feature type="transmembrane region" description="Helical" evidence="8">
    <location>
        <begin position="121"/>
        <end position="142"/>
    </location>
</feature>
<dbReference type="PANTHER" id="PTHR11058:SF9">
    <property type="entry name" value="NADH-UBIQUINONE OXIDOREDUCTASE CHAIN 3"/>
    <property type="match status" value="1"/>
</dbReference>
<dbReference type="InterPro" id="IPR000440">
    <property type="entry name" value="NADH_UbQ/plastoQ_OxRdtase_su3"/>
</dbReference>
<evidence type="ECO:0000256" key="8">
    <source>
        <dbReference type="SAM" id="Phobius"/>
    </source>
</evidence>
<keyword evidence="7" id="KW-0520">NAD</keyword>
<dbReference type="Pfam" id="PF00507">
    <property type="entry name" value="Oxidored_q4"/>
    <property type="match status" value="1"/>
</dbReference>
<protein>
    <recommendedName>
        <fullName evidence="7">NADH-quinone oxidoreductase subunit</fullName>
        <ecNumber evidence="7">7.1.1.-</ecNumber>
    </recommendedName>
</protein>
<comment type="function">
    <text evidence="7">NDH-1 shuttles electrons from NADH, via FMN and iron-sulfur (Fe-S) centers, to quinones in the respiratory chain.</text>
</comment>
<dbReference type="EMBL" id="JAFLCK010000001">
    <property type="protein sequence ID" value="MBN8658886.1"/>
    <property type="molecule type" value="Genomic_DNA"/>
</dbReference>
<evidence type="ECO:0000256" key="6">
    <source>
        <dbReference type="ARBA" id="ARBA00023136"/>
    </source>
</evidence>
<dbReference type="PANTHER" id="PTHR11058">
    <property type="entry name" value="NADH-UBIQUINONE OXIDOREDUCTASE CHAIN 3"/>
    <property type="match status" value="1"/>
</dbReference>
<keyword evidence="5 8" id="KW-1133">Transmembrane helix</keyword>
<evidence type="ECO:0000256" key="5">
    <source>
        <dbReference type="ARBA" id="ARBA00022989"/>
    </source>
</evidence>
<dbReference type="GO" id="GO:0048038">
    <property type="term" value="F:quinone binding"/>
    <property type="evidence" value="ECO:0007669"/>
    <property type="project" value="UniProtKB-KW"/>
</dbReference>
<dbReference type="GO" id="GO:0005886">
    <property type="term" value="C:plasma membrane"/>
    <property type="evidence" value="ECO:0007669"/>
    <property type="project" value="UniProtKB-SubCell"/>
</dbReference>
<keyword evidence="6 8" id="KW-0472">Membrane</keyword>
<comment type="similarity">
    <text evidence="2 7">Belongs to the complex I subunit 3 family.</text>
</comment>
<dbReference type="Gene3D" id="1.20.58.1610">
    <property type="entry name" value="NADH:ubiquinone/plastoquinone oxidoreductase, chain 3"/>
    <property type="match status" value="1"/>
</dbReference>
<dbReference type="GO" id="GO:0030964">
    <property type="term" value="C:NADH dehydrogenase complex"/>
    <property type="evidence" value="ECO:0007669"/>
    <property type="project" value="TreeGrafter"/>
</dbReference>
<keyword evidence="4 7" id="KW-0812">Transmembrane</keyword>
<dbReference type="GO" id="GO:0008137">
    <property type="term" value="F:NADH dehydrogenase (ubiquinone) activity"/>
    <property type="evidence" value="ECO:0007669"/>
    <property type="project" value="InterPro"/>
</dbReference>
<evidence type="ECO:0000313" key="9">
    <source>
        <dbReference type="EMBL" id="MBN8658886.1"/>
    </source>
</evidence>
<dbReference type="AlphaFoldDB" id="A0A8J7PAH0"/>
<evidence type="ECO:0000256" key="2">
    <source>
        <dbReference type="ARBA" id="ARBA00008472"/>
    </source>
</evidence>
<feature type="transmembrane region" description="Helical" evidence="8">
    <location>
        <begin position="6"/>
        <end position="33"/>
    </location>
</feature>
<feature type="transmembrane region" description="Helical" evidence="8">
    <location>
        <begin position="68"/>
        <end position="90"/>
    </location>
</feature>
<proteinExistence type="inferred from homology"/>
<keyword evidence="3" id="KW-0813">Transport</keyword>
<evidence type="ECO:0000256" key="1">
    <source>
        <dbReference type="ARBA" id="ARBA00004370"/>
    </source>
</evidence>
<evidence type="ECO:0000313" key="10">
    <source>
        <dbReference type="Proteomes" id="UP000664277"/>
    </source>
</evidence>
<dbReference type="InterPro" id="IPR038430">
    <property type="entry name" value="NDAH_ubi_oxred_su3_sf"/>
</dbReference>
<gene>
    <name evidence="9" type="primary">ndhC</name>
    <name evidence="9" type="ORF">J0M35_00875</name>
</gene>
<evidence type="ECO:0000256" key="4">
    <source>
        <dbReference type="ARBA" id="ARBA00022692"/>
    </source>
</evidence>
<evidence type="ECO:0000256" key="3">
    <source>
        <dbReference type="ARBA" id="ARBA00022448"/>
    </source>
</evidence>
<keyword evidence="7" id="KW-0874">Quinone</keyword>
<comment type="caution">
    <text evidence="9">The sequence shown here is derived from an EMBL/GenBank/DDBJ whole genome shotgun (WGS) entry which is preliminary data.</text>
</comment>